<dbReference type="Proteomes" id="UP000325286">
    <property type="component" value="Chromosome"/>
</dbReference>
<evidence type="ECO:0000313" key="8">
    <source>
        <dbReference type="Proteomes" id="UP000325286"/>
    </source>
</evidence>
<reference evidence="7 8" key="1">
    <citation type="submission" date="2019-08" db="EMBL/GenBank/DDBJ databases">
        <title>Deep-cultivation of Planctomycetes and their phenomic and genomic characterization uncovers novel biology.</title>
        <authorList>
            <person name="Wiegand S."/>
            <person name="Jogler M."/>
            <person name="Boedeker C."/>
            <person name="Pinto D."/>
            <person name="Vollmers J."/>
            <person name="Rivas-Marin E."/>
            <person name="Kohn T."/>
            <person name="Peeters S.H."/>
            <person name="Heuer A."/>
            <person name="Rast P."/>
            <person name="Oberbeckmann S."/>
            <person name="Bunk B."/>
            <person name="Jeske O."/>
            <person name="Meyerdierks A."/>
            <person name="Storesund J.E."/>
            <person name="Kallscheuer N."/>
            <person name="Luecker S."/>
            <person name="Lage O.M."/>
            <person name="Pohl T."/>
            <person name="Merkel B.J."/>
            <person name="Hornburger P."/>
            <person name="Mueller R.-W."/>
            <person name="Bruemmer F."/>
            <person name="Labrenz M."/>
            <person name="Spormann A.M."/>
            <person name="Op den Camp H."/>
            <person name="Overmann J."/>
            <person name="Amann R."/>
            <person name="Jetten M.S.M."/>
            <person name="Mascher T."/>
            <person name="Medema M.H."/>
            <person name="Devos D.P."/>
            <person name="Kaster A.-K."/>
            <person name="Ovreas L."/>
            <person name="Rohde M."/>
            <person name="Galperin M.Y."/>
            <person name="Jogler C."/>
        </authorList>
    </citation>
    <scope>NUCLEOTIDE SEQUENCE [LARGE SCALE GENOMIC DNA]</scope>
    <source>
        <strain evidence="7 8">UC8</strain>
    </source>
</reference>
<dbReference type="PANTHER" id="PTHR36449:SF1">
    <property type="entry name" value="ACETYLTRANSFERASE"/>
    <property type="match status" value="1"/>
</dbReference>
<evidence type="ECO:0000256" key="4">
    <source>
        <dbReference type="ARBA" id="ARBA00023315"/>
    </source>
</evidence>
<feature type="domain" description="N-acetyltransferase" evidence="6">
    <location>
        <begin position="84"/>
        <end position="149"/>
    </location>
</feature>
<accession>A0A5B9QXL4</accession>
<evidence type="ECO:0000259" key="6">
    <source>
        <dbReference type="Pfam" id="PF13673"/>
    </source>
</evidence>
<name>A0A5B9QXL4_9BACT</name>
<dbReference type="AlphaFoldDB" id="A0A5B9QXL4"/>
<gene>
    <name evidence="7" type="ORF">UC8_58610</name>
</gene>
<dbReference type="GO" id="GO:0016747">
    <property type="term" value="F:acyltransferase activity, transferring groups other than amino-acyl groups"/>
    <property type="evidence" value="ECO:0007669"/>
    <property type="project" value="InterPro"/>
</dbReference>
<evidence type="ECO:0000256" key="3">
    <source>
        <dbReference type="ARBA" id="ARBA00022679"/>
    </source>
</evidence>
<organism evidence="7 8">
    <name type="scientific">Roseimaritima ulvae</name>
    <dbReference type="NCBI Taxonomy" id="980254"/>
    <lineage>
        <taxon>Bacteria</taxon>
        <taxon>Pseudomonadati</taxon>
        <taxon>Planctomycetota</taxon>
        <taxon>Planctomycetia</taxon>
        <taxon>Pirellulales</taxon>
        <taxon>Pirellulaceae</taxon>
        <taxon>Roseimaritima</taxon>
    </lineage>
</organism>
<protein>
    <recommendedName>
        <fullName evidence="6">N-acetyltransferase domain-containing protein</fullName>
    </recommendedName>
</protein>
<dbReference type="Gene3D" id="3.40.630.30">
    <property type="match status" value="1"/>
</dbReference>
<dbReference type="PANTHER" id="PTHR36449">
    <property type="entry name" value="ACETYLTRANSFERASE-RELATED"/>
    <property type="match status" value="1"/>
</dbReference>
<keyword evidence="8" id="KW-1185">Reference proteome</keyword>
<dbReference type="OrthoDB" id="9799147at2"/>
<evidence type="ECO:0000256" key="5">
    <source>
        <dbReference type="ARBA" id="ARBA00049880"/>
    </source>
</evidence>
<keyword evidence="2" id="KW-1277">Toxin-antitoxin system</keyword>
<keyword evidence="3" id="KW-0808">Transferase</keyword>
<evidence type="ECO:0000256" key="2">
    <source>
        <dbReference type="ARBA" id="ARBA00022649"/>
    </source>
</evidence>
<comment type="catalytic activity">
    <reaction evidence="5">
        <text>glycyl-tRNA(Gly) + acetyl-CoA = N-acetylglycyl-tRNA(Gly) + CoA + H(+)</text>
        <dbReference type="Rhea" id="RHEA:81867"/>
        <dbReference type="Rhea" id="RHEA-COMP:9683"/>
        <dbReference type="Rhea" id="RHEA-COMP:19766"/>
        <dbReference type="ChEBI" id="CHEBI:15378"/>
        <dbReference type="ChEBI" id="CHEBI:57287"/>
        <dbReference type="ChEBI" id="CHEBI:57288"/>
        <dbReference type="ChEBI" id="CHEBI:78522"/>
        <dbReference type="ChEBI" id="CHEBI:232036"/>
    </reaction>
</comment>
<proteinExistence type="predicted"/>
<evidence type="ECO:0000256" key="1">
    <source>
        <dbReference type="ARBA" id="ARBA00022491"/>
    </source>
</evidence>
<keyword evidence="1" id="KW-0678">Repressor</keyword>
<sequence length="168" mass="18687">MTAPYRVEILGKHSRDGFDCGNEALNEYLCRRANQDQRKRFAVCYLLIEATTDQIVGYYTLSSGGVSLADLPPQRQKGLPRYPSVPIARIGRLAIAKSEQERGLGGVLLFDAIKRASASSMGVYAVLVDAIDEQAVRFYQHHSFEVLESNPRILFLPIADGLKRITKS</sequence>
<dbReference type="InterPro" id="IPR000182">
    <property type="entry name" value="GNAT_dom"/>
</dbReference>
<dbReference type="EMBL" id="CP042914">
    <property type="protein sequence ID" value="QEG43804.1"/>
    <property type="molecule type" value="Genomic_DNA"/>
</dbReference>
<keyword evidence="4" id="KW-0012">Acyltransferase</keyword>
<dbReference type="Pfam" id="PF13673">
    <property type="entry name" value="Acetyltransf_10"/>
    <property type="match status" value="1"/>
</dbReference>
<dbReference type="KEGG" id="rul:UC8_58610"/>
<evidence type="ECO:0000313" key="7">
    <source>
        <dbReference type="EMBL" id="QEG43804.1"/>
    </source>
</evidence>
<dbReference type="SUPFAM" id="SSF55729">
    <property type="entry name" value="Acyl-CoA N-acyltransferases (Nat)"/>
    <property type="match status" value="1"/>
</dbReference>
<dbReference type="RefSeq" id="WP_068135794.1">
    <property type="nucleotide sequence ID" value="NZ_CP042914.1"/>
</dbReference>
<dbReference type="InterPro" id="IPR016181">
    <property type="entry name" value="Acyl_CoA_acyltransferase"/>
</dbReference>